<evidence type="ECO:0000313" key="1">
    <source>
        <dbReference type="EMBL" id="KFN92758.1"/>
    </source>
</evidence>
<reference evidence="1 2" key="1">
    <citation type="submission" date="2014-08" db="EMBL/GenBank/DDBJ databases">
        <title>Genome sequence of Tetragenococcus muriaticus.</title>
        <authorList>
            <person name="Chuea-nongthon C."/>
            <person name="Rodtong S."/>
            <person name="Yongsawatdigul J."/>
            <person name="Steele J.L."/>
            <person name="Liu X.-y."/>
            <person name="Speers J."/>
            <person name="Glasner J.D."/>
            <person name="Neeno-Eckwall E.C."/>
        </authorList>
    </citation>
    <scope>NUCLEOTIDE SEQUENCE [LARGE SCALE GENOMIC DNA]</scope>
    <source>
        <strain evidence="1 2">PMC-11-5</strain>
    </source>
</reference>
<organism evidence="1 2">
    <name type="scientific">Tetragenococcus muriaticus PMC-11-5</name>
    <dbReference type="NCBI Taxonomy" id="1302649"/>
    <lineage>
        <taxon>Bacteria</taxon>
        <taxon>Bacillati</taxon>
        <taxon>Bacillota</taxon>
        <taxon>Bacilli</taxon>
        <taxon>Lactobacillales</taxon>
        <taxon>Enterococcaceae</taxon>
        <taxon>Tetragenococcus</taxon>
    </lineage>
</organism>
<evidence type="ECO:0000313" key="2">
    <source>
        <dbReference type="Proteomes" id="UP000029380"/>
    </source>
</evidence>
<dbReference type="PATRIC" id="fig|1302649.3.peg.778"/>
<proteinExistence type="predicted"/>
<comment type="caution">
    <text evidence="1">The sequence shown here is derived from an EMBL/GenBank/DDBJ whole genome shotgun (WGS) entry which is preliminary data.</text>
</comment>
<name>A0A091CE72_9ENTE</name>
<dbReference type="Proteomes" id="UP000029380">
    <property type="component" value="Unassembled WGS sequence"/>
</dbReference>
<sequence length="40" mass="4742">MFFKDAALPFVHKIGHTKVKESRGEKAYGRIVKYESRFIR</sequence>
<dbReference type="AlphaFoldDB" id="A0A091CE72"/>
<protein>
    <submittedName>
        <fullName evidence="1">Uncharacterized protein</fullName>
    </submittedName>
</protein>
<dbReference type="EMBL" id="JPVU01000084">
    <property type="protein sequence ID" value="KFN92758.1"/>
    <property type="molecule type" value="Genomic_DNA"/>
</dbReference>
<accession>A0A091CE72</accession>
<gene>
    <name evidence="1" type="ORF">TMUPMC115_0774</name>
</gene>